<evidence type="ECO:0000313" key="3">
    <source>
        <dbReference type="EMBL" id="OAB34165.1"/>
    </source>
</evidence>
<reference evidence="3 4" key="1">
    <citation type="submission" date="2016-03" db="EMBL/GenBank/DDBJ databases">
        <title>Draft genome sequence of Paenibacillus glacialis DSM 22343.</title>
        <authorList>
            <person name="Shin S.-K."/>
            <person name="Yi H."/>
        </authorList>
    </citation>
    <scope>NUCLEOTIDE SEQUENCE [LARGE SCALE GENOMIC DNA]</scope>
    <source>
        <strain evidence="3 4">DSM 22343</strain>
    </source>
</reference>
<dbReference type="PROSITE" id="PS51257">
    <property type="entry name" value="PROKAR_LIPOPROTEIN"/>
    <property type="match status" value="1"/>
</dbReference>
<gene>
    <name evidence="3" type="ORF">PGLA_25050</name>
</gene>
<organism evidence="3 4">
    <name type="scientific">Paenibacillus glacialis</name>
    <dbReference type="NCBI Taxonomy" id="494026"/>
    <lineage>
        <taxon>Bacteria</taxon>
        <taxon>Bacillati</taxon>
        <taxon>Bacillota</taxon>
        <taxon>Bacilli</taxon>
        <taxon>Bacillales</taxon>
        <taxon>Paenibacillaceae</taxon>
        <taxon>Paenibacillus</taxon>
    </lineage>
</organism>
<sequence>MKKTLLIVLVVLVLTGCNNSSNLADDSANSSTQPLEQNANNEAGSTSKNNSSALEESSPTTSGFNGITPEDFKQIYNELATTYNLNDQIINNFSLTIGDNLDSFKYSFSDNLHIIGTTNKDGTIKEVSTLGDGDLTNETGENILASVGLIIMATNYGYSSDDIQDTLKDLGLFESSTDMNNFRQATVRNGIKYKLAIKDGMTMFSATEAQ</sequence>
<keyword evidence="4" id="KW-1185">Reference proteome</keyword>
<dbReference type="RefSeq" id="WP_068537907.1">
    <property type="nucleotide sequence ID" value="NZ_LVJH01000070.1"/>
</dbReference>
<evidence type="ECO:0000256" key="1">
    <source>
        <dbReference type="SAM" id="MobiDB-lite"/>
    </source>
</evidence>
<dbReference type="EMBL" id="LVJH01000070">
    <property type="protein sequence ID" value="OAB34165.1"/>
    <property type="molecule type" value="Genomic_DNA"/>
</dbReference>
<comment type="caution">
    <text evidence="3">The sequence shown here is derived from an EMBL/GenBank/DDBJ whole genome shotgun (WGS) entry which is preliminary data.</text>
</comment>
<evidence type="ECO:0000256" key="2">
    <source>
        <dbReference type="SAM" id="SignalP"/>
    </source>
</evidence>
<feature type="chain" id="PRO_5039561793" evidence="2">
    <location>
        <begin position="25"/>
        <end position="210"/>
    </location>
</feature>
<protein>
    <submittedName>
        <fullName evidence="3">Uncharacterized protein</fullName>
    </submittedName>
</protein>
<keyword evidence="2" id="KW-0732">Signal</keyword>
<name>A0A168DG28_9BACL</name>
<feature type="compositionally biased region" description="Polar residues" evidence="1">
    <location>
        <begin position="32"/>
        <end position="65"/>
    </location>
</feature>
<dbReference type="Proteomes" id="UP000076967">
    <property type="component" value="Unassembled WGS sequence"/>
</dbReference>
<accession>A0A168DG28</accession>
<feature type="region of interest" description="Disordered" evidence="1">
    <location>
        <begin position="24"/>
        <end position="67"/>
    </location>
</feature>
<feature type="signal peptide" evidence="2">
    <location>
        <begin position="1"/>
        <end position="24"/>
    </location>
</feature>
<proteinExistence type="predicted"/>
<dbReference type="AlphaFoldDB" id="A0A168DG28"/>
<evidence type="ECO:0000313" key="4">
    <source>
        <dbReference type="Proteomes" id="UP000076967"/>
    </source>
</evidence>
<dbReference type="STRING" id="494026.PGLA_25050"/>